<dbReference type="GO" id="GO:0016020">
    <property type="term" value="C:membrane"/>
    <property type="evidence" value="ECO:0007669"/>
    <property type="project" value="InterPro"/>
</dbReference>
<feature type="transmembrane region" description="Helical" evidence="1">
    <location>
        <begin position="20"/>
        <end position="39"/>
    </location>
</feature>
<feature type="transmembrane region" description="Helical" evidence="1">
    <location>
        <begin position="106"/>
        <end position="122"/>
    </location>
</feature>
<feature type="transmembrane region" description="Helical" evidence="1">
    <location>
        <begin position="195"/>
        <end position="214"/>
    </location>
</feature>
<dbReference type="RefSeq" id="WP_154369318.1">
    <property type="nucleotide sequence ID" value="NZ_WKJH01000030.1"/>
</dbReference>
<feature type="transmembrane region" description="Helical" evidence="1">
    <location>
        <begin position="221"/>
        <end position="241"/>
    </location>
</feature>
<feature type="transmembrane region" description="Helical" evidence="1">
    <location>
        <begin position="77"/>
        <end position="94"/>
    </location>
</feature>
<dbReference type="SUPFAM" id="SSF103481">
    <property type="entry name" value="Multidrug resistance efflux transporter EmrE"/>
    <property type="match status" value="2"/>
</dbReference>
<evidence type="ECO:0000256" key="1">
    <source>
        <dbReference type="SAM" id="Phobius"/>
    </source>
</evidence>
<evidence type="ECO:0000259" key="2">
    <source>
        <dbReference type="Pfam" id="PF00892"/>
    </source>
</evidence>
<comment type="caution">
    <text evidence="3">The sequence shown here is derived from an EMBL/GenBank/DDBJ whole genome shotgun (WGS) entry which is preliminary data.</text>
</comment>
<organism evidence="3 4">
    <name type="scientific">Maribacter luteus</name>
    <dbReference type="NCBI Taxonomy" id="2594478"/>
    <lineage>
        <taxon>Bacteria</taxon>
        <taxon>Pseudomonadati</taxon>
        <taxon>Bacteroidota</taxon>
        <taxon>Flavobacteriia</taxon>
        <taxon>Flavobacteriales</taxon>
        <taxon>Flavobacteriaceae</taxon>
        <taxon>Maribacter</taxon>
    </lineage>
</organism>
<feature type="transmembrane region" description="Helical" evidence="1">
    <location>
        <begin position="247"/>
        <end position="265"/>
    </location>
</feature>
<keyword evidence="4" id="KW-1185">Reference proteome</keyword>
<evidence type="ECO:0000313" key="3">
    <source>
        <dbReference type="EMBL" id="MRX65963.1"/>
    </source>
</evidence>
<reference evidence="3 4" key="1">
    <citation type="submission" date="2019-11" db="EMBL/GenBank/DDBJ databases">
        <title>Maribacter lutea sp. nov., a marine bacterium isolated from intertidal sand.</title>
        <authorList>
            <person name="Liu A."/>
        </authorList>
    </citation>
    <scope>NUCLEOTIDE SEQUENCE [LARGE SCALE GENOMIC DNA]</scope>
    <source>
        <strain evidence="3 4">RZ05</strain>
    </source>
</reference>
<accession>A0A6I2MQ06</accession>
<feature type="transmembrane region" description="Helical" evidence="1">
    <location>
        <begin position="128"/>
        <end position="147"/>
    </location>
</feature>
<evidence type="ECO:0000313" key="4">
    <source>
        <dbReference type="Proteomes" id="UP000443153"/>
    </source>
</evidence>
<dbReference type="PANTHER" id="PTHR22911">
    <property type="entry name" value="ACYL-MALONYL CONDENSING ENZYME-RELATED"/>
    <property type="match status" value="1"/>
</dbReference>
<dbReference type="InterPro" id="IPR037185">
    <property type="entry name" value="EmrE-like"/>
</dbReference>
<sequence length="269" mass="29512">MLFISTSGALGKYVELPVPITIATRGILAFIVLYSYCRLKGISLRVQSSDRLMVILSGVLMCLHWITYFYALQMSNVAIGMLSLFTYPVITAFLEPLILKTKFQKIHVLLGILVLCGIYFLTPDFNTGNSVTVAVGMGILSALFYALRNIILKSKTANYHGSMLMVYQTGIIGLLLLPALLFVELDVLLGQWEGIVALAVLTTAIGHTLFLMTFKHFSITSISIISSIQPVYGILIGAIFLSEFPSWTTIVGGIFILGSVIIESIRTSR</sequence>
<keyword evidence="1" id="KW-0812">Transmembrane</keyword>
<feature type="transmembrane region" description="Helical" evidence="1">
    <location>
        <begin position="51"/>
        <end position="71"/>
    </location>
</feature>
<dbReference type="PANTHER" id="PTHR22911:SF79">
    <property type="entry name" value="MOBA-LIKE NTP TRANSFERASE DOMAIN-CONTAINING PROTEIN"/>
    <property type="match status" value="1"/>
</dbReference>
<dbReference type="Proteomes" id="UP000443153">
    <property type="component" value="Unassembled WGS sequence"/>
</dbReference>
<dbReference type="OrthoDB" id="9150437at2"/>
<feature type="transmembrane region" description="Helical" evidence="1">
    <location>
        <begin position="159"/>
        <end position="183"/>
    </location>
</feature>
<feature type="domain" description="EamA" evidence="2">
    <location>
        <begin position="1"/>
        <end position="121"/>
    </location>
</feature>
<dbReference type="InterPro" id="IPR000620">
    <property type="entry name" value="EamA_dom"/>
</dbReference>
<gene>
    <name evidence="3" type="ORF">GJ691_17565</name>
</gene>
<keyword evidence="1" id="KW-0472">Membrane</keyword>
<name>A0A6I2MQ06_9FLAO</name>
<dbReference type="AlphaFoldDB" id="A0A6I2MQ06"/>
<feature type="domain" description="EamA" evidence="2">
    <location>
        <begin position="135"/>
        <end position="262"/>
    </location>
</feature>
<dbReference type="Pfam" id="PF00892">
    <property type="entry name" value="EamA"/>
    <property type="match status" value="2"/>
</dbReference>
<dbReference type="EMBL" id="WKJH01000030">
    <property type="protein sequence ID" value="MRX65963.1"/>
    <property type="molecule type" value="Genomic_DNA"/>
</dbReference>
<proteinExistence type="predicted"/>
<keyword evidence="1" id="KW-1133">Transmembrane helix</keyword>
<protein>
    <submittedName>
        <fullName evidence="3">EamA family transporter</fullName>
    </submittedName>
</protein>